<dbReference type="eggNOG" id="KOG4308">
    <property type="taxonomic scope" value="Eukaryota"/>
</dbReference>
<dbReference type="Gene3D" id="3.30.200.20">
    <property type="entry name" value="Phosphorylase Kinase, domain 1"/>
    <property type="match status" value="1"/>
</dbReference>
<keyword evidence="5 7" id="KW-0067">ATP-binding</keyword>
<name>A0A0D2WPY9_CAPO3</name>
<dbReference type="EMBL" id="KE346364">
    <property type="protein sequence ID" value="KJE92903.1"/>
    <property type="molecule type" value="Genomic_DNA"/>
</dbReference>
<dbReference type="InterPro" id="IPR001841">
    <property type="entry name" value="Znf_RING"/>
</dbReference>
<keyword evidence="6" id="KW-0863">Zinc-finger</keyword>
<dbReference type="InParanoid" id="A0A0D2WPY9"/>
<keyword evidence="11" id="KW-0808">Transferase</keyword>
<evidence type="ECO:0000256" key="6">
    <source>
        <dbReference type="PROSITE-ProRule" id="PRU00175"/>
    </source>
</evidence>
<proteinExistence type="predicted"/>
<reference evidence="12" key="1">
    <citation type="submission" date="2011-02" db="EMBL/GenBank/DDBJ databases">
        <title>The Genome Sequence of Capsaspora owczarzaki ATCC 30864.</title>
        <authorList>
            <person name="Russ C."/>
            <person name="Cuomo C."/>
            <person name="Burger G."/>
            <person name="Gray M.W."/>
            <person name="Holland P.W.H."/>
            <person name="King N."/>
            <person name="Lang F.B.F."/>
            <person name="Roger A.J."/>
            <person name="Ruiz-Trillo I."/>
            <person name="Young S.K."/>
            <person name="Zeng Q."/>
            <person name="Gargeya S."/>
            <person name="Alvarado L."/>
            <person name="Berlin A."/>
            <person name="Chapman S.B."/>
            <person name="Chen Z."/>
            <person name="Freedman E."/>
            <person name="Gellesch M."/>
            <person name="Goldberg J."/>
            <person name="Griggs A."/>
            <person name="Gujja S."/>
            <person name="Heilman E."/>
            <person name="Heiman D."/>
            <person name="Howarth C."/>
            <person name="Mehta T."/>
            <person name="Neiman D."/>
            <person name="Pearson M."/>
            <person name="Roberts A."/>
            <person name="Saif S."/>
            <person name="Shea T."/>
            <person name="Shenoy N."/>
            <person name="Sisk P."/>
            <person name="Stolte C."/>
            <person name="Sykes S."/>
            <person name="White J."/>
            <person name="Yandava C."/>
            <person name="Haas B."/>
            <person name="Nusbaum C."/>
            <person name="Birren B."/>
        </authorList>
    </citation>
    <scope>NUCLEOTIDE SEQUENCE</scope>
    <source>
        <strain evidence="12">ATCC 30864</strain>
    </source>
</reference>
<dbReference type="SUPFAM" id="SSF56112">
    <property type="entry name" value="Protein kinase-like (PK-like)"/>
    <property type="match status" value="1"/>
</dbReference>
<dbReference type="InterPro" id="IPR008271">
    <property type="entry name" value="Ser/Thr_kinase_AS"/>
</dbReference>
<dbReference type="PROSITE" id="PS00108">
    <property type="entry name" value="PROTEIN_KINASE_ST"/>
    <property type="match status" value="1"/>
</dbReference>
<keyword evidence="3" id="KW-0677">Repeat</keyword>
<feature type="compositionally biased region" description="Polar residues" evidence="8">
    <location>
        <begin position="361"/>
        <end position="370"/>
    </location>
</feature>
<organism evidence="11 12">
    <name type="scientific">Capsaspora owczarzaki (strain ATCC 30864)</name>
    <dbReference type="NCBI Taxonomy" id="595528"/>
    <lineage>
        <taxon>Eukaryota</taxon>
        <taxon>Filasterea</taxon>
        <taxon>Capsaspora</taxon>
    </lineage>
</organism>
<keyword evidence="6" id="KW-0479">Metal-binding</keyword>
<dbReference type="GO" id="GO:0005524">
    <property type="term" value="F:ATP binding"/>
    <property type="evidence" value="ECO:0007669"/>
    <property type="project" value="UniProtKB-UniRule"/>
</dbReference>
<feature type="compositionally biased region" description="Low complexity" evidence="8">
    <location>
        <begin position="388"/>
        <end position="411"/>
    </location>
</feature>
<feature type="region of interest" description="Disordered" evidence="8">
    <location>
        <begin position="361"/>
        <end position="433"/>
    </location>
</feature>
<accession>A0A0D2WPY9</accession>
<feature type="compositionally biased region" description="Polar residues" evidence="8">
    <location>
        <begin position="377"/>
        <end position="387"/>
    </location>
</feature>
<evidence type="ECO:0000256" key="7">
    <source>
        <dbReference type="PROSITE-ProRule" id="PRU10141"/>
    </source>
</evidence>
<dbReference type="InterPro" id="IPR001245">
    <property type="entry name" value="Ser-Thr/Tyr_kinase_cat_dom"/>
</dbReference>
<dbReference type="Pfam" id="PF13920">
    <property type="entry name" value="zf-C3HC4_3"/>
    <property type="match status" value="1"/>
</dbReference>
<keyword evidence="2" id="KW-0433">Leucine-rich repeat</keyword>
<dbReference type="Proteomes" id="UP000008743">
    <property type="component" value="Unassembled WGS sequence"/>
</dbReference>
<dbReference type="GO" id="GO:0004672">
    <property type="term" value="F:protein kinase activity"/>
    <property type="evidence" value="ECO:0007669"/>
    <property type="project" value="InterPro"/>
</dbReference>
<evidence type="ECO:0000259" key="9">
    <source>
        <dbReference type="PROSITE" id="PS50011"/>
    </source>
</evidence>
<keyword evidence="1" id="KW-0723">Serine/threonine-protein kinase</keyword>
<keyword evidence="12" id="KW-1185">Reference proteome</keyword>
<dbReference type="SUPFAM" id="SSF57850">
    <property type="entry name" value="RING/U-box"/>
    <property type="match status" value="1"/>
</dbReference>
<dbReference type="Pfam" id="PF13516">
    <property type="entry name" value="LRR_6"/>
    <property type="match status" value="7"/>
</dbReference>
<evidence type="ECO:0000313" key="12">
    <source>
        <dbReference type="Proteomes" id="UP000008743"/>
    </source>
</evidence>
<dbReference type="InterPro" id="IPR000719">
    <property type="entry name" value="Prot_kinase_dom"/>
</dbReference>
<keyword evidence="4 7" id="KW-0547">Nucleotide-binding</keyword>
<dbReference type="PROSITE" id="PS50089">
    <property type="entry name" value="ZF_RING_2"/>
    <property type="match status" value="1"/>
</dbReference>
<evidence type="ECO:0000259" key="10">
    <source>
        <dbReference type="PROSITE" id="PS50089"/>
    </source>
</evidence>
<dbReference type="PROSITE" id="PS50011">
    <property type="entry name" value="PROTEIN_KINASE_DOM"/>
    <property type="match status" value="1"/>
</dbReference>
<dbReference type="Gene3D" id="3.30.40.10">
    <property type="entry name" value="Zinc/RING finger domain, C3HC4 (zinc finger)"/>
    <property type="match status" value="1"/>
</dbReference>
<dbReference type="Pfam" id="PF07714">
    <property type="entry name" value="PK_Tyr_Ser-Thr"/>
    <property type="match status" value="1"/>
</dbReference>
<feature type="domain" description="Protein kinase" evidence="9">
    <location>
        <begin position="477"/>
        <end position="752"/>
    </location>
</feature>
<dbReference type="PANTHER" id="PTHR48006">
    <property type="entry name" value="LEUCINE-RICH REPEAT-CONTAINING PROTEIN DDB_G0281931-RELATED"/>
    <property type="match status" value="1"/>
</dbReference>
<dbReference type="PROSITE" id="PS00107">
    <property type="entry name" value="PROTEIN_KINASE_ATP"/>
    <property type="match status" value="1"/>
</dbReference>
<evidence type="ECO:0000256" key="2">
    <source>
        <dbReference type="ARBA" id="ARBA00022614"/>
    </source>
</evidence>
<dbReference type="InterPro" id="IPR017441">
    <property type="entry name" value="Protein_kinase_ATP_BS"/>
</dbReference>
<evidence type="ECO:0000313" key="11">
    <source>
        <dbReference type="EMBL" id="KJE92903.1"/>
    </source>
</evidence>
<protein>
    <submittedName>
        <fullName evidence="11">TKL/IRAK protein kinase</fullName>
    </submittedName>
</protein>
<dbReference type="InterPro" id="IPR001611">
    <property type="entry name" value="Leu-rich_rpt"/>
</dbReference>
<dbReference type="Gene3D" id="3.80.10.10">
    <property type="entry name" value="Ribonuclease Inhibitor"/>
    <property type="match status" value="3"/>
</dbReference>
<dbReference type="SUPFAM" id="SSF52047">
    <property type="entry name" value="RNI-like"/>
    <property type="match status" value="2"/>
</dbReference>
<sequence length="821" mass="89206">MLLYQNMNQRQRQLYDEVKNANGVLFLDGKQIDDEQTKAIAEALKVHTKLTDLSLDGNQIGDAGAQAIAEALKVNKTLASLSLGVNQIGDVGAQAIAEVLTANKTLKELGLDQNFISENGINVLKQIGDKTFFLSADDQSKPSSAQLQEMASRAAQTRPSVLLYQIINQRQRELYDEVMNASGTLHLFEYEIGDEEAKAIAEALKVNTKLSWLNLAENQIGDVGAQAIAEGLTVNTTLTELFLNRNQIGDVGAQAIAEALKVNTKLTLLSLDYNQIGDAGAQAIAEALKVNKTLTEFYLDDNQIGDAGAQAIAEALKVNKKLTKLDLDQNFISDNGIKALRQVGNRTCQLNILNQSTPSPAQLQEMTSRAAQVRPSVPTTEVPQITRSAAAGVPHAAPSSSHAPSSSTPPVFASKPRGSANAGPAKPTDSTEEIRQLQARIAQLELAQQAPTTSAAPILSTIPRVSLQVLSQATTQFSESKRIGGGGFGSVYSGVWSGQRVAVKRLAADSTQGVAQFEAELEALSRFRHPNIVTIMCYAQEGNERCLFYELMPNGSVRDRLDRKGGALALSWQQRQSIATGVANAMHFVQTAISRQPLFHLDLKTDNVLLDAHFNAKVADFGLTRSAPAQVDAHSSIRTQTVQGTLQYICPQYRDEGKVSIKTDVYSYGMILLELVTGQQPSIDLLANVRRELKRSRKIDAVLDKAIDWSPQDKESAQAIAELAVDCLEQARVDRPSFGEILRRLSGEEAEVNEEEAVAGSERECLVCWSAPTNAKLMPCCHACVCVGCAQEMIQRQDKCMICRVLPTTFETGKYNQTFVP</sequence>
<dbReference type="AlphaFoldDB" id="A0A0D2WPY9"/>
<dbReference type="InterPro" id="IPR032675">
    <property type="entry name" value="LRR_dom_sf"/>
</dbReference>
<gene>
    <name evidence="11" type="ORF">CAOG_003786</name>
</gene>
<dbReference type="SMART" id="SM00368">
    <property type="entry name" value="LRR_RI"/>
    <property type="match status" value="8"/>
</dbReference>
<dbReference type="CDD" id="cd16649">
    <property type="entry name" value="mRING-HC-C3HC5_CGRF1-like"/>
    <property type="match status" value="1"/>
</dbReference>
<keyword evidence="6" id="KW-0862">Zinc</keyword>
<dbReference type="STRING" id="595528.A0A0D2WPY9"/>
<dbReference type="InterPro" id="IPR011009">
    <property type="entry name" value="Kinase-like_dom_sf"/>
</dbReference>
<evidence type="ECO:0000256" key="5">
    <source>
        <dbReference type="ARBA" id="ARBA00022840"/>
    </source>
</evidence>
<dbReference type="Gene3D" id="1.10.510.10">
    <property type="entry name" value="Transferase(Phosphotransferase) domain 1"/>
    <property type="match status" value="1"/>
</dbReference>
<keyword evidence="11" id="KW-0418">Kinase</keyword>
<dbReference type="PANTHER" id="PTHR48006:SF100">
    <property type="entry name" value="LRR RECEPTOR-LIKE SERINE_THREONINE-KINASE-RELATED"/>
    <property type="match status" value="1"/>
</dbReference>
<dbReference type="InterPro" id="IPR013083">
    <property type="entry name" value="Znf_RING/FYVE/PHD"/>
</dbReference>
<evidence type="ECO:0000256" key="8">
    <source>
        <dbReference type="SAM" id="MobiDB-lite"/>
    </source>
</evidence>
<dbReference type="PhylomeDB" id="A0A0D2WPY9"/>
<dbReference type="GO" id="GO:0008270">
    <property type="term" value="F:zinc ion binding"/>
    <property type="evidence" value="ECO:0007669"/>
    <property type="project" value="UniProtKB-KW"/>
</dbReference>
<evidence type="ECO:0000256" key="1">
    <source>
        <dbReference type="ARBA" id="ARBA00022527"/>
    </source>
</evidence>
<dbReference type="InterPro" id="IPR051824">
    <property type="entry name" value="LRR_Rcpt-Like_S/T_Kinase"/>
</dbReference>
<feature type="binding site" evidence="7">
    <location>
        <position position="504"/>
    </location>
    <ligand>
        <name>ATP</name>
        <dbReference type="ChEBI" id="CHEBI:30616"/>
    </ligand>
</feature>
<evidence type="ECO:0000256" key="4">
    <source>
        <dbReference type="ARBA" id="ARBA00022741"/>
    </source>
</evidence>
<dbReference type="eggNOG" id="KOG1187">
    <property type="taxonomic scope" value="Eukaryota"/>
</dbReference>
<evidence type="ECO:0000256" key="3">
    <source>
        <dbReference type="ARBA" id="ARBA00022737"/>
    </source>
</evidence>
<feature type="domain" description="RING-type" evidence="10">
    <location>
        <begin position="765"/>
        <end position="804"/>
    </location>
</feature>
<dbReference type="SMART" id="SM00220">
    <property type="entry name" value="S_TKc"/>
    <property type="match status" value="1"/>
</dbReference>